<evidence type="ECO:0000256" key="7">
    <source>
        <dbReference type="ARBA" id="ARBA00023065"/>
    </source>
</evidence>
<gene>
    <name evidence="13" type="ORF">FUSO8_02080</name>
</gene>
<evidence type="ECO:0000256" key="4">
    <source>
        <dbReference type="ARBA" id="ARBA00022596"/>
    </source>
</evidence>
<dbReference type="Proteomes" id="UP000027058">
    <property type="component" value="Unassembled WGS sequence"/>
</dbReference>
<dbReference type="InterPro" id="IPR050045">
    <property type="entry name" value="Opp2B"/>
</dbReference>
<dbReference type="PANTHER" id="PTHR43163:SF6">
    <property type="entry name" value="DIPEPTIDE TRANSPORT SYSTEM PERMEASE PROTEIN DPPB-RELATED"/>
    <property type="match status" value="1"/>
</dbReference>
<proteinExistence type="inferred from homology"/>
<dbReference type="InterPro" id="IPR000515">
    <property type="entry name" value="MetI-like"/>
</dbReference>
<comment type="subcellular location">
    <subcellularLocation>
        <location evidence="1 11">Cell membrane</location>
        <topology evidence="1 11">Multi-pass membrane protein</topology>
    </subcellularLocation>
</comment>
<evidence type="ECO:0000256" key="11">
    <source>
        <dbReference type="RuleBase" id="RU363032"/>
    </source>
</evidence>
<keyword evidence="9 11" id="KW-0472">Membrane</keyword>
<dbReference type="Pfam" id="PF00528">
    <property type="entry name" value="BPD_transp_1"/>
    <property type="match status" value="1"/>
</dbReference>
<dbReference type="InterPro" id="IPR035906">
    <property type="entry name" value="MetI-like_sf"/>
</dbReference>
<evidence type="ECO:0000256" key="5">
    <source>
        <dbReference type="ARBA" id="ARBA00022692"/>
    </source>
</evidence>
<dbReference type="SUPFAM" id="SSF161098">
    <property type="entry name" value="MetI-like"/>
    <property type="match status" value="1"/>
</dbReference>
<dbReference type="InterPro" id="IPR045621">
    <property type="entry name" value="BPD_transp_1_N"/>
</dbReference>
<evidence type="ECO:0000256" key="8">
    <source>
        <dbReference type="ARBA" id="ARBA00023112"/>
    </source>
</evidence>
<dbReference type="EMBL" id="JAAH01000018">
    <property type="protein sequence ID" value="KDE73271.1"/>
    <property type="molecule type" value="Genomic_DNA"/>
</dbReference>
<dbReference type="Pfam" id="PF19300">
    <property type="entry name" value="BPD_transp_1_N"/>
    <property type="match status" value="1"/>
</dbReference>
<keyword evidence="3" id="KW-1003">Cell membrane</keyword>
<evidence type="ECO:0000256" key="2">
    <source>
        <dbReference type="ARBA" id="ARBA00022448"/>
    </source>
</evidence>
<organism evidence="13 14">
    <name type="scientific">Fusobacterium necrophorum DJ-2</name>
    <dbReference type="NCBI Taxonomy" id="1441737"/>
    <lineage>
        <taxon>Bacteria</taxon>
        <taxon>Fusobacteriati</taxon>
        <taxon>Fusobacteriota</taxon>
        <taxon>Fusobacteriia</taxon>
        <taxon>Fusobacteriales</taxon>
        <taxon>Fusobacteriaceae</taxon>
        <taxon>Fusobacterium</taxon>
    </lineage>
</organism>
<dbReference type="CDD" id="cd06261">
    <property type="entry name" value="TM_PBP2"/>
    <property type="match status" value="1"/>
</dbReference>
<keyword evidence="7" id="KW-0406">Ion transport</keyword>
<accession>A0AB73C562</accession>
<evidence type="ECO:0000256" key="9">
    <source>
        <dbReference type="ARBA" id="ARBA00023136"/>
    </source>
</evidence>
<feature type="domain" description="ABC transmembrane type-1" evidence="12">
    <location>
        <begin position="98"/>
        <end position="299"/>
    </location>
</feature>
<keyword evidence="2 11" id="KW-0813">Transport</keyword>
<dbReference type="PROSITE" id="PS50928">
    <property type="entry name" value="ABC_TM1"/>
    <property type="match status" value="1"/>
</dbReference>
<keyword evidence="6 11" id="KW-1133">Transmembrane helix</keyword>
<feature type="transmembrane region" description="Helical" evidence="11">
    <location>
        <begin position="102"/>
        <end position="124"/>
    </location>
</feature>
<name>A0AB73C562_9FUSO</name>
<protein>
    <submittedName>
        <fullName evidence="13">Peptide ABC transporter permease</fullName>
    </submittedName>
</protein>
<evidence type="ECO:0000313" key="13">
    <source>
        <dbReference type="EMBL" id="KDE73271.1"/>
    </source>
</evidence>
<feature type="transmembrane region" description="Helical" evidence="11">
    <location>
        <begin position="276"/>
        <end position="302"/>
    </location>
</feature>
<evidence type="ECO:0000259" key="12">
    <source>
        <dbReference type="PROSITE" id="PS50928"/>
    </source>
</evidence>
<keyword evidence="5 11" id="KW-0812">Transmembrane</keyword>
<evidence type="ECO:0000256" key="6">
    <source>
        <dbReference type="ARBA" id="ARBA00022989"/>
    </source>
</evidence>
<dbReference type="NCBIfam" id="NF045470">
    <property type="entry name" value="Opp2B"/>
    <property type="match status" value="1"/>
</dbReference>
<sequence>MGEMYKYVLRRLLLLIPVLLGISLLVFAIMYVTPGDPAQLMLGENAPKAAVEALREKMGLNDPFIVQYFRFVGRAVTGDFGRSYTTGREVFAEIFSRFPNTLVLAVLGVIIAVVIGIPIGIISATKQYSAVDSISMVLALLGVSMPVFWLGLMLVLLFSVKLGLLPSGGFSGFKSVILPALTLGVGSAAIVTRMTRSSMLEVIRQDYIRTARAKGVSEKTVINKHALKNALIPIITVVGLQFGHLLGGAVLTESVYSWPGVGRMMVDAIRQKDSPTVLAAVIFLAAAFSIVNLLVDILYAYVDPRIKSQYK</sequence>
<evidence type="ECO:0000256" key="1">
    <source>
        <dbReference type="ARBA" id="ARBA00004651"/>
    </source>
</evidence>
<dbReference type="AlphaFoldDB" id="A0AB73C562"/>
<comment type="caution">
    <text evidence="13">The sequence shown here is derived from an EMBL/GenBank/DDBJ whole genome shotgun (WGS) entry which is preliminary data.</text>
</comment>
<keyword evidence="8" id="KW-0921">Nickel transport</keyword>
<dbReference type="GO" id="GO:0015099">
    <property type="term" value="F:nickel cation transmembrane transporter activity"/>
    <property type="evidence" value="ECO:0007669"/>
    <property type="project" value="InterPro"/>
</dbReference>
<dbReference type="Gene3D" id="1.10.3720.10">
    <property type="entry name" value="MetI-like"/>
    <property type="match status" value="1"/>
</dbReference>
<evidence type="ECO:0000256" key="3">
    <source>
        <dbReference type="ARBA" id="ARBA00022475"/>
    </source>
</evidence>
<feature type="transmembrane region" description="Helical" evidence="11">
    <location>
        <begin position="12"/>
        <end position="32"/>
    </location>
</feature>
<evidence type="ECO:0000313" key="14">
    <source>
        <dbReference type="Proteomes" id="UP000027058"/>
    </source>
</evidence>
<dbReference type="GO" id="GO:0005886">
    <property type="term" value="C:plasma membrane"/>
    <property type="evidence" value="ECO:0007669"/>
    <property type="project" value="UniProtKB-SubCell"/>
</dbReference>
<feature type="transmembrane region" description="Helical" evidence="11">
    <location>
        <begin position="136"/>
        <end position="160"/>
    </location>
</feature>
<comment type="similarity">
    <text evidence="10">Belongs to the binding-protein-dependent transport system permease family. OppBC subfamily.</text>
</comment>
<keyword evidence="4" id="KW-0533">Nickel</keyword>
<feature type="transmembrane region" description="Helical" evidence="11">
    <location>
        <begin position="230"/>
        <end position="256"/>
    </location>
</feature>
<reference evidence="13 14" key="1">
    <citation type="submission" date="2014-01" db="EMBL/GenBank/DDBJ databases">
        <title>Comparative genomics of Fusobacterium necrophorum wild isolates.</title>
        <authorList>
            <person name="Kittichotirat W."/>
            <person name="Bumgarner R.E."/>
            <person name="Lawrence P."/>
        </authorList>
    </citation>
    <scope>NUCLEOTIDE SEQUENCE [LARGE SCALE GENOMIC DNA]</scope>
    <source>
        <strain evidence="13 14">DJ-2</strain>
    </source>
</reference>
<dbReference type="PANTHER" id="PTHR43163">
    <property type="entry name" value="DIPEPTIDE TRANSPORT SYSTEM PERMEASE PROTEIN DPPB-RELATED"/>
    <property type="match status" value="1"/>
</dbReference>
<evidence type="ECO:0000256" key="10">
    <source>
        <dbReference type="ARBA" id="ARBA00024202"/>
    </source>
</evidence>
<feature type="transmembrane region" description="Helical" evidence="11">
    <location>
        <begin position="172"/>
        <end position="191"/>
    </location>
</feature>